<dbReference type="Pfam" id="PF06415">
    <property type="entry name" value="iPGM_N"/>
    <property type="match status" value="1"/>
</dbReference>
<keyword evidence="6 12" id="KW-0479">Metal-binding</keyword>
<feature type="domain" description="Metalloenzyme" evidence="13">
    <location>
        <begin position="4"/>
        <end position="529"/>
    </location>
</feature>
<dbReference type="UniPathway" id="UPA00109">
    <property type="reaction ID" value="UER00186"/>
</dbReference>
<dbReference type="Gene3D" id="3.40.1450.10">
    <property type="entry name" value="BPG-independent phosphoglycerate mutase, domain B"/>
    <property type="match status" value="1"/>
</dbReference>
<evidence type="ECO:0000256" key="6">
    <source>
        <dbReference type="ARBA" id="ARBA00022723"/>
    </source>
</evidence>
<feature type="binding site" evidence="12">
    <location>
        <position position="429"/>
    </location>
    <ligand>
        <name>Mn(2+)</name>
        <dbReference type="ChEBI" id="CHEBI:29035"/>
        <label>1</label>
    </ligand>
</feature>
<evidence type="ECO:0000256" key="1">
    <source>
        <dbReference type="ARBA" id="ARBA00000370"/>
    </source>
</evidence>
<evidence type="ECO:0000256" key="9">
    <source>
        <dbReference type="ARBA" id="ARBA00023235"/>
    </source>
</evidence>
<protein>
    <recommendedName>
        <fullName evidence="10">2,3-bisphosphoglycerate-independent phosphoglycerate mutase</fullName>
        <shortName evidence="10">BPG-independent PGAM</shortName>
        <shortName evidence="10">Phosphoglyceromutase</shortName>
        <shortName evidence="10">iPGM</shortName>
        <ecNumber evidence="10">5.4.2.12</ecNumber>
    </recommendedName>
</protein>
<evidence type="ECO:0000259" key="14">
    <source>
        <dbReference type="Pfam" id="PF06415"/>
    </source>
</evidence>
<dbReference type="SUPFAM" id="SSF53649">
    <property type="entry name" value="Alkaline phosphatase-like"/>
    <property type="match status" value="1"/>
</dbReference>
<dbReference type="SUPFAM" id="SSF64158">
    <property type="entry name" value="2,3-Bisphosphoglycerate-independent phosphoglycerate mutase, substrate-binding domain"/>
    <property type="match status" value="1"/>
</dbReference>
<dbReference type="GO" id="GO:0030145">
    <property type="term" value="F:manganese ion binding"/>
    <property type="evidence" value="ECO:0007669"/>
    <property type="project" value="InterPro"/>
</dbReference>
<evidence type="ECO:0000256" key="12">
    <source>
        <dbReference type="PIRSR" id="PIRSR001492-3"/>
    </source>
</evidence>
<evidence type="ECO:0000256" key="11">
    <source>
        <dbReference type="PIRSR" id="PIRSR001492-2"/>
    </source>
</evidence>
<comment type="catalytic activity">
    <reaction evidence="1 10">
        <text>(2R)-2-phosphoglycerate = (2R)-3-phosphoglycerate</text>
        <dbReference type="Rhea" id="RHEA:15901"/>
        <dbReference type="ChEBI" id="CHEBI:58272"/>
        <dbReference type="ChEBI" id="CHEBI:58289"/>
        <dbReference type="EC" id="5.4.2.12"/>
    </reaction>
</comment>
<evidence type="ECO:0000256" key="10">
    <source>
        <dbReference type="HAMAP-Rule" id="MF_01038"/>
    </source>
</evidence>
<dbReference type="GO" id="GO:0006096">
    <property type="term" value="P:glycolytic process"/>
    <property type="evidence" value="ECO:0007669"/>
    <property type="project" value="UniProtKB-UniRule"/>
</dbReference>
<evidence type="ECO:0000259" key="13">
    <source>
        <dbReference type="Pfam" id="PF01676"/>
    </source>
</evidence>
<comment type="cofactor">
    <cofactor evidence="2">
        <name>Mn(2+)</name>
        <dbReference type="ChEBI" id="CHEBI:29035"/>
    </cofactor>
</comment>
<feature type="binding site" evidence="12">
    <location>
        <position position="433"/>
    </location>
    <ligand>
        <name>Mn(2+)</name>
        <dbReference type="ChEBI" id="CHEBI:29035"/>
        <label>1</label>
    </ligand>
</feature>
<feature type="domain" description="BPG-independent PGAM N-terminal" evidence="14">
    <location>
        <begin position="80"/>
        <end position="326"/>
    </location>
</feature>
<dbReference type="PANTHER" id="PTHR31637:SF0">
    <property type="entry name" value="2,3-BISPHOSPHOGLYCERATE-INDEPENDENT PHOSPHOGLYCERATE MUTASE"/>
    <property type="match status" value="1"/>
</dbReference>
<comment type="similarity">
    <text evidence="5 10">Belongs to the BPG-independent phosphoglycerate mutase family.</text>
</comment>
<evidence type="ECO:0000256" key="5">
    <source>
        <dbReference type="ARBA" id="ARBA00008819"/>
    </source>
</evidence>
<accession>A0A1F7HD60</accession>
<comment type="subunit">
    <text evidence="10">Monomer.</text>
</comment>
<keyword evidence="8 12" id="KW-0464">Manganese</keyword>
<feature type="binding site" evidence="12">
    <location>
        <position position="470"/>
    </location>
    <ligand>
        <name>Mn(2+)</name>
        <dbReference type="ChEBI" id="CHEBI:29035"/>
        <label>2</label>
    </ligand>
</feature>
<reference evidence="15 16" key="1">
    <citation type="journal article" date="2016" name="Nat. Commun.">
        <title>Thousands of microbial genomes shed light on interconnected biogeochemical processes in an aquifer system.</title>
        <authorList>
            <person name="Anantharaman K."/>
            <person name="Brown C.T."/>
            <person name="Hug L.A."/>
            <person name="Sharon I."/>
            <person name="Castelle C.J."/>
            <person name="Probst A.J."/>
            <person name="Thomas B.C."/>
            <person name="Singh A."/>
            <person name="Wilkins M.J."/>
            <person name="Karaoz U."/>
            <person name="Brodie E.L."/>
            <person name="Williams K.H."/>
            <person name="Hubbard S.S."/>
            <person name="Banfield J.F."/>
        </authorList>
    </citation>
    <scope>NUCLEOTIDE SEQUENCE [LARGE SCALE GENOMIC DNA]</scope>
</reference>
<comment type="caution">
    <text evidence="10">Lacks conserved residue(s) required for the propagation of feature annotation.</text>
</comment>
<feature type="binding site" evidence="10 11">
    <location>
        <begin position="151"/>
        <end position="152"/>
    </location>
    <ligand>
        <name>substrate</name>
    </ligand>
</feature>
<feature type="binding site" evidence="10 11">
    <location>
        <position position="189"/>
    </location>
    <ligand>
        <name>substrate</name>
    </ligand>
</feature>
<evidence type="ECO:0000256" key="7">
    <source>
        <dbReference type="ARBA" id="ARBA00023152"/>
    </source>
</evidence>
<feature type="binding site" evidence="12">
    <location>
        <position position="489"/>
    </location>
    <ligand>
        <name>Mn(2+)</name>
        <dbReference type="ChEBI" id="CHEBI:29035"/>
        <label>1</label>
    </ligand>
</feature>
<dbReference type="EMBL" id="MFZS01000017">
    <property type="protein sequence ID" value="OGK29138.1"/>
    <property type="molecule type" value="Genomic_DNA"/>
</dbReference>
<feature type="binding site" evidence="12">
    <location>
        <position position="471"/>
    </location>
    <ligand>
        <name>Mn(2+)</name>
        <dbReference type="ChEBI" id="CHEBI:29035"/>
        <label>2</label>
    </ligand>
</feature>
<dbReference type="PANTHER" id="PTHR31637">
    <property type="entry name" value="2,3-BISPHOSPHOGLYCERATE-INDEPENDENT PHOSPHOGLYCERATE MUTASE"/>
    <property type="match status" value="1"/>
</dbReference>
<evidence type="ECO:0000256" key="8">
    <source>
        <dbReference type="ARBA" id="ARBA00023211"/>
    </source>
</evidence>
<evidence type="ECO:0000313" key="16">
    <source>
        <dbReference type="Proteomes" id="UP000177027"/>
    </source>
</evidence>
<evidence type="ECO:0000313" key="15">
    <source>
        <dbReference type="EMBL" id="OGK29138.1"/>
    </source>
</evidence>
<comment type="function">
    <text evidence="3 10">Catalyzes the interconversion of 2-phosphoglycerate and 3-phosphoglycerate.</text>
</comment>
<feature type="binding site" evidence="10 11">
    <location>
        <position position="183"/>
    </location>
    <ligand>
        <name>substrate</name>
    </ligand>
</feature>
<sequence length="545" mass="60352">MKGAILIVLDGLGVALPGPGNAYFIADPPHLKSYFLTYPHTQLKASGEAVGLPADEVGSTEVGHVNLGAGRIVYQSLPRINLSIADGSFFKNEAFIGATEHVKRTKGVLHFIGLLGGGTVHASTAHLHALLFLCKENKIDRVCIHVITDGRDSPPQAASTYLEDLQSKLDQLGIGKIATVMGRYYAMDRDRRWDRVEKAYSCMTKGGQNVAQTWQETIDNAYKQGITDEFIEPTNILGDAQKPVLIQQNDSVIFYNFRIDRPRELTKAFVLDNFESDGNKLAFDPYAVKYSSKHNIDVPQESLMPPFHRGDKIPNIYFVTMTEYEKDLPVKVAFPPHIVKLPLGRVISEGGYPQLRMAESEKERFVTYYFNGLRESPFPLEDHLIVPSPKVPTYDLKPEMSALEISDSLMHKIRTGVYKFILVNFANPDMVGHTGNLQAAVKAVSCIDECLDKIVREALLQDYIIFITADHGNVEEMLDPKTGGISTEHSANLVPFLAISNEWKGKNITLQSGILADVAPTLLSALGIQKPVEMTGRNLLNDLQS</sequence>
<proteinExistence type="inferred from homology"/>
<dbReference type="InterPro" id="IPR017850">
    <property type="entry name" value="Alkaline_phosphatase_core_sf"/>
</dbReference>
<dbReference type="GO" id="GO:0006007">
    <property type="term" value="P:glucose catabolic process"/>
    <property type="evidence" value="ECO:0007669"/>
    <property type="project" value="InterPro"/>
</dbReference>
<keyword evidence="7 10" id="KW-0324">Glycolysis</keyword>
<dbReference type="InterPro" id="IPR005995">
    <property type="entry name" value="Pgm_bpd_ind"/>
</dbReference>
<evidence type="ECO:0000256" key="2">
    <source>
        <dbReference type="ARBA" id="ARBA00001936"/>
    </source>
</evidence>
<dbReference type="Proteomes" id="UP000177027">
    <property type="component" value="Unassembled WGS sequence"/>
</dbReference>
<comment type="pathway">
    <text evidence="4 10">Carbohydrate degradation; glycolysis; pyruvate from D-glyceraldehyde 3-phosphate: step 3/5.</text>
</comment>
<dbReference type="AlphaFoldDB" id="A0A1F7HD60"/>
<feature type="binding site" evidence="12">
    <location>
        <position position="10"/>
    </location>
    <ligand>
        <name>Mn(2+)</name>
        <dbReference type="ChEBI" id="CHEBI:29035"/>
        <label>2</label>
    </ligand>
</feature>
<dbReference type="Pfam" id="PF01676">
    <property type="entry name" value="Metalloenzyme"/>
    <property type="match status" value="1"/>
</dbReference>
<dbReference type="GO" id="GO:0004619">
    <property type="term" value="F:phosphoglycerate mutase activity"/>
    <property type="evidence" value="ECO:0007669"/>
    <property type="project" value="UniProtKB-UniRule"/>
</dbReference>
<dbReference type="HAMAP" id="MF_01038">
    <property type="entry name" value="GpmI"/>
    <property type="match status" value="1"/>
</dbReference>
<feature type="binding site" evidence="10 11">
    <location>
        <position position="121"/>
    </location>
    <ligand>
        <name>substrate</name>
    </ligand>
</feature>
<feature type="binding site" evidence="10 11">
    <location>
        <position position="362"/>
    </location>
    <ligand>
        <name>substrate</name>
    </ligand>
</feature>
<dbReference type="InterPro" id="IPR036646">
    <property type="entry name" value="PGAM_B_sf"/>
</dbReference>
<name>A0A1F7HD60_9BACT</name>
<dbReference type="InterPro" id="IPR011258">
    <property type="entry name" value="BPG-indep_PGM_N"/>
</dbReference>
<dbReference type="InterPro" id="IPR006124">
    <property type="entry name" value="Metalloenzyme"/>
</dbReference>
<dbReference type="CDD" id="cd16010">
    <property type="entry name" value="iPGM"/>
    <property type="match status" value="1"/>
</dbReference>
<keyword evidence="9 10" id="KW-0413">Isomerase</keyword>
<dbReference type="PIRSF" id="PIRSF001492">
    <property type="entry name" value="IPGAM"/>
    <property type="match status" value="1"/>
</dbReference>
<comment type="caution">
    <text evidence="15">The sequence shown here is derived from an EMBL/GenBank/DDBJ whole genome shotgun (WGS) entry which is preliminary data.</text>
</comment>
<dbReference type="GO" id="GO:0005829">
    <property type="term" value="C:cytosol"/>
    <property type="evidence" value="ECO:0007669"/>
    <property type="project" value="TreeGrafter"/>
</dbReference>
<dbReference type="EC" id="5.4.2.12" evidence="10"/>
<dbReference type="Gene3D" id="3.40.720.10">
    <property type="entry name" value="Alkaline Phosphatase, subunit A"/>
    <property type="match status" value="1"/>
</dbReference>
<gene>
    <name evidence="10" type="primary">gpmI</name>
    <name evidence="15" type="ORF">A3D06_00725</name>
</gene>
<organism evidence="15 16">
    <name type="scientific">Candidatus Roizmanbacteria bacterium RIFCSPHIGHO2_02_FULL_40_9</name>
    <dbReference type="NCBI Taxonomy" id="1802042"/>
    <lineage>
        <taxon>Bacteria</taxon>
        <taxon>Candidatus Roizmaniibacteriota</taxon>
    </lineage>
</organism>
<feature type="binding site" evidence="10 11">
    <location>
        <begin position="258"/>
        <end position="261"/>
    </location>
    <ligand>
        <name>substrate</name>
    </ligand>
</feature>
<evidence type="ECO:0000256" key="4">
    <source>
        <dbReference type="ARBA" id="ARBA00004798"/>
    </source>
</evidence>
<dbReference type="FunFam" id="3.40.1450.10:FF:000002">
    <property type="entry name" value="2,3-bisphosphoglycerate-independent phosphoglycerate mutase"/>
    <property type="match status" value="1"/>
</dbReference>
<evidence type="ECO:0000256" key="3">
    <source>
        <dbReference type="ARBA" id="ARBA00002315"/>
    </source>
</evidence>